<sequence length="67" mass="7211">MDGSPFHKHSEVQHTHDETTADVQEPLMGAFEVQAGASPPHLPFAPPTIVLHAAPPNLTPHRGFSHS</sequence>
<proteinExistence type="predicted"/>
<dbReference type="AlphaFoldDB" id="A0A5B7IJS7"/>
<feature type="region of interest" description="Disordered" evidence="1">
    <location>
        <begin position="1"/>
        <end position="67"/>
    </location>
</feature>
<evidence type="ECO:0000313" key="2">
    <source>
        <dbReference type="EMBL" id="MPC81807.1"/>
    </source>
</evidence>
<evidence type="ECO:0000256" key="1">
    <source>
        <dbReference type="SAM" id="MobiDB-lite"/>
    </source>
</evidence>
<gene>
    <name evidence="2" type="ORF">E2C01_076442</name>
</gene>
<evidence type="ECO:0000313" key="3">
    <source>
        <dbReference type="Proteomes" id="UP000324222"/>
    </source>
</evidence>
<accession>A0A5B7IJS7</accession>
<dbReference type="EMBL" id="VSRR010058083">
    <property type="protein sequence ID" value="MPC81807.1"/>
    <property type="molecule type" value="Genomic_DNA"/>
</dbReference>
<organism evidence="2 3">
    <name type="scientific">Portunus trituberculatus</name>
    <name type="common">Swimming crab</name>
    <name type="synonym">Neptunus trituberculatus</name>
    <dbReference type="NCBI Taxonomy" id="210409"/>
    <lineage>
        <taxon>Eukaryota</taxon>
        <taxon>Metazoa</taxon>
        <taxon>Ecdysozoa</taxon>
        <taxon>Arthropoda</taxon>
        <taxon>Crustacea</taxon>
        <taxon>Multicrustacea</taxon>
        <taxon>Malacostraca</taxon>
        <taxon>Eumalacostraca</taxon>
        <taxon>Eucarida</taxon>
        <taxon>Decapoda</taxon>
        <taxon>Pleocyemata</taxon>
        <taxon>Brachyura</taxon>
        <taxon>Eubrachyura</taxon>
        <taxon>Portunoidea</taxon>
        <taxon>Portunidae</taxon>
        <taxon>Portuninae</taxon>
        <taxon>Portunus</taxon>
    </lineage>
</organism>
<protein>
    <submittedName>
        <fullName evidence="2">Uncharacterized protein</fullName>
    </submittedName>
</protein>
<feature type="compositionally biased region" description="Basic and acidic residues" evidence="1">
    <location>
        <begin position="8"/>
        <end position="19"/>
    </location>
</feature>
<comment type="caution">
    <text evidence="2">The sequence shown here is derived from an EMBL/GenBank/DDBJ whole genome shotgun (WGS) entry which is preliminary data.</text>
</comment>
<dbReference type="Proteomes" id="UP000324222">
    <property type="component" value="Unassembled WGS sequence"/>
</dbReference>
<keyword evidence="3" id="KW-1185">Reference proteome</keyword>
<name>A0A5B7IJS7_PORTR</name>
<reference evidence="2 3" key="1">
    <citation type="submission" date="2019-05" db="EMBL/GenBank/DDBJ databases">
        <title>Another draft genome of Portunus trituberculatus and its Hox gene families provides insights of decapod evolution.</title>
        <authorList>
            <person name="Jeong J.-H."/>
            <person name="Song I."/>
            <person name="Kim S."/>
            <person name="Choi T."/>
            <person name="Kim D."/>
            <person name="Ryu S."/>
            <person name="Kim W."/>
        </authorList>
    </citation>
    <scope>NUCLEOTIDE SEQUENCE [LARGE SCALE GENOMIC DNA]</scope>
    <source>
        <tissue evidence="2">Muscle</tissue>
    </source>
</reference>